<dbReference type="EMBL" id="AP022575">
    <property type="protein sequence ID" value="BBX72401.1"/>
    <property type="molecule type" value="Genomic_DNA"/>
</dbReference>
<feature type="transmembrane region" description="Helical" evidence="1">
    <location>
        <begin position="54"/>
        <end position="76"/>
    </location>
</feature>
<keyword evidence="3" id="KW-1185">Reference proteome</keyword>
<sequence>MRRKYAPNSTAISVQTASARFWVSVNSVFRAASASVLWLTLASGGGFVCYRDPLAAGFAASGPSPAALAAWAWLFICRNMST</sequence>
<evidence type="ECO:0000313" key="2">
    <source>
        <dbReference type="EMBL" id="BBX72401.1"/>
    </source>
</evidence>
<keyword evidence="1" id="KW-0472">Membrane</keyword>
<keyword evidence="1" id="KW-0812">Transmembrane</keyword>
<keyword evidence="1" id="KW-1133">Transmembrane helix</keyword>
<evidence type="ECO:0000256" key="1">
    <source>
        <dbReference type="SAM" id="Phobius"/>
    </source>
</evidence>
<accession>A0A7I7MJ63</accession>
<organism evidence="2 3">
    <name type="scientific">Mycobacterium shinjukuense</name>
    <dbReference type="NCBI Taxonomy" id="398694"/>
    <lineage>
        <taxon>Bacteria</taxon>
        <taxon>Bacillati</taxon>
        <taxon>Actinomycetota</taxon>
        <taxon>Actinomycetes</taxon>
        <taxon>Mycobacteriales</taxon>
        <taxon>Mycobacteriaceae</taxon>
        <taxon>Mycobacterium</taxon>
    </lineage>
</organism>
<dbReference type="AlphaFoldDB" id="A0A7I7MJ63"/>
<gene>
    <name evidence="2" type="ORF">MSHI_03070</name>
</gene>
<evidence type="ECO:0000313" key="3">
    <source>
        <dbReference type="Proteomes" id="UP000467236"/>
    </source>
</evidence>
<dbReference type="KEGG" id="mshj:MSHI_03070"/>
<proteinExistence type="predicted"/>
<dbReference type="Proteomes" id="UP000467236">
    <property type="component" value="Chromosome"/>
</dbReference>
<name>A0A7I7MJ63_9MYCO</name>
<protein>
    <submittedName>
        <fullName evidence="2">Uncharacterized protein</fullName>
    </submittedName>
</protein>
<feature type="transmembrane region" description="Helical" evidence="1">
    <location>
        <begin position="21"/>
        <end position="42"/>
    </location>
</feature>
<reference evidence="2 3" key="1">
    <citation type="journal article" date="2019" name="Emerg. Microbes Infect.">
        <title>Comprehensive subspecies identification of 175 nontuberculous mycobacteria species based on 7547 genomic profiles.</title>
        <authorList>
            <person name="Matsumoto Y."/>
            <person name="Kinjo T."/>
            <person name="Motooka D."/>
            <person name="Nabeya D."/>
            <person name="Jung N."/>
            <person name="Uechi K."/>
            <person name="Horii T."/>
            <person name="Iida T."/>
            <person name="Fujita J."/>
            <person name="Nakamura S."/>
        </authorList>
    </citation>
    <scope>NUCLEOTIDE SEQUENCE [LARGE SCALE GENOMIC DNA]</scope>
    <source>
        <strain evidence="2 3">JCM 14233</strain>
    </source>
</reference>